<evidence type="ECO:0000256" key="9">
    <source>
        <dbReference type="SAM" id="Phobius"/>
    </source>
</evidence>
<feature type="domain" description="T-SNARE coiled-coil homology" evidence="10">
    <location>
        <begin position="11"/>
        <end position="73"/>
    </location>
</feature>
<accession>A0A1C7NLJ9</accession>
<dbReference type="CDD" id="cd15853">
    <property type="entry name" value="SNARE_Bet1"/>
    <property type="match status" value="1"/>
</dbReference>
<comment type="caution">
    <text evidence="11">The sequence shown here is derived from an EMBL/GenBank/DDBJ whole genome shotgun (WGS) entry which is preliminary data.</text>
</comment>
<dbReference type="InterPro" id="IPR000727">
    <property type="entry name" value="T_SNARE_dom"/>
</dbReference>
<gene>
    <name evidence="11" type="primary">Bet1</name>
    <name evidence="11" type="ORF">A0J61_02626</name>
</gene>
<dbReference type="Proteomes" id="UP000093000">
    <property type="component" value="Unassembled WGS sequence"/>
</dbReference>
<evidence type="ECO:0000256" key="1">
    <source>
        <dbReference type="ARBA" id="ARBA00004394"/>
    </source>
</evidence>
<evidence type="ECO:0000313" key="11">
    <source>
        <dbReference type="EMBL" id="OBZ89336.1"/>
    </source>
</evidence>
<comment type="subcellular location">
    <subcellularLocation>
        <location evidence="8">Endomembrane system</location>
        <topology evidence="8">Single-pass type IV membrane protein</topology>
    </subcellularLocation>
    <subcellularLocation>
        <location evidence="1">Golgi apparatus membrane</location>
    </subcellularLocation>
</comment>
<keyword evidence="12" id="KW-1185">Reference proteome</keyword>
<evidence type="ECO:0000313" key="12">
    <source>
        <dbReference type="Proteomes" id="UP000093000"/>
    </source>
</evidence>
<dbReference type="GO" id="GO:0000139">
    <property type="term" value="C:Golgi membrane"/>
    <property type="evidence" value="ECO:0007669"/>
    <property type="project" value="UniProtKB-SubCell"/>
</dbReference>
<protein>
    <submittedName>
        <fullName evidence="11">Protein BET1</fullName>
    </submittedName>
</protein>
<dbReference type="GO" id="GO:0015031">
    <property type="term" value="P:protein transport"/>
    <property type="evidence" value="ECO:0007669"/>
    <property type="project" value="UniProtKB-KW"/>
</dbReference>
<dbReference type="InParanoid" id="A0A1C7NLJ9"/>
<evidence type="ECO:0000256" key="7">
    <source>
        <dbReference type="ARBA" id="ARBA00023136"/>
    </source>
</evidence>
<feature type="transmembrane region" description="Helical" evidence="9">
    <location>
        <begin position="82"/>
        <end position="107"/>
    </location>
</feature>
<evidence type="ECO:0000259" key="10">
    <source>
        <dbReference type="PROSITE" id="PS50192"/>
    </source>
</evidence>
<dbReference type="Gene3D" id="1.20.5.110">
    <property type="match status" value="1"/>
</dbReference>
<proteinExistence type="predicted"/>
<organism evidence="11 12">
    <name type="scientific">Choanephora cucurbitarum</name>
    <dbReference type="NCBI Taxonomy" id="101091"/>
    <lineage>
        <taxon>Eukaryota</taxon>
        <taxon>Fungi</taxon>
        <taxon>Fungi incertae sedis</taxon>
        <taxon>Mucoromycota</taxon>
        <taxon>Mucoromycotina</taxon>
        <taxon>Mucoromycetes</taxon>
        <taxon>Mucorales</taxon>
        <taxon>Mucorineae</taxon>
        <taxon>Choanephoraceae</taxon>
        <taxon>Choanephoroideae</taxon>
        <taxon>Choanephora</taxon>
    </lineage>
</organism>
<dbReference type="AlphaFoldDB" id="A0A1C7NLJ9"/>
<sequence length="128" mass="14482">MSTSNAKNNGYIFEQQNDIRLNELSSKLSAIKNITIDIHQDVSDQDRLLDESHNQFSGLGNSLQNSFGRMNRMISKRHQRQLCFYVSIALCVFFVLYYGVPLISYLFGSAESDPTADDILTTPHVGDM</sequence>
<dbReference type="PROSITE" id="PS50192">
    <property type="entry name" value="T_SNARE"/>
    <property type="match status" value="1"/>
</dbReference>
<evidence type="ECO:0000256" key="3">
    <source>
        <dbReference type="ARBA" id="ARBA00022692"/>
    </source>
</evidence>
<dbReference type="InterPro" id="IPR039899">
    <property type="entry name" value="BET1_SNARE"/>
</dbReference>
<dbReference type="FunCoup" id="A0A1C7NLJ9">
    <property type="interactions" value="14"/>
</dbReference>
<keyword evidence="7 9" id="KW-0472">Membrane</keyword>
<keyword evidence="3 9" id="KW-0812">Transmembrane</keyword>
<reference evidence="11 12" key="1">
    <citation type="submission" date="2016-03" db="EMBL/GenBank/DDBJ databases">
        <title>Choanephora cucurbitarum.</title>
        <authorList>
            <person name="Min B."/>
            <person name="Park H."/>
            <person name="Park J.-H."/>
            <person name="Shin H.-D."/>
            <person name="Choi I.-G."/>
        </authorList>
    </citation>
    <scope>NUCLEOTIDE SEQUENCE [LARGE SCALE GENOMIC DNA]</scope>
    <source>
        <strain evidence="11 12">KUS-F28377</strain>
    </source>
</reference>
<dbReference type="PANTHER" id="PTHR12791">
    <property type="entry name" value="GOLGI SNARE BET1-RELATED"/>
    <property type="match status" value="1"/>
</dbReference>
<dbReference type="SUPFAM" id="SSF58038">
    <property type="entry name" value="SNARE fusion complex"/>
    <property type="match status" value="1"/>
</dbReference>
<name>A0A1C7NLJ9_9FUNG</name>
<evidence type="ECO:0000256" key="6">
    <source>
        <dbReference type="ARBA" id="ARBA00023034"/>
    </source>
</evidence>
<evidence type="ECO:0000256" key="4">
    <source>
        <dbReference type="ARBA" id="ARBA00022927"/>
    </source>
</evidence>
<evidence type="ECO:0000256" key="2">
    <source>
        <dbReference type="ARBA" id="ARBA00022448"/>
    </source>
</evidence>
<keyword evidence="4" id="KW-0653">Protein transport</keyword>
<dbReference type="STRING" id="101091.A0A1C7NLJ9"/>
<evidence type="ECO:0000256" key="5">
    <source>
        <dbReference type="ARBA" id="ARBA00022989"/>
    </source>
</evidence>
<keyword evidence="2" id="KW-0813">Transport</keyword>
<dbReference type="OrthoDB" id="3063237at2759"/>
<dbReference type="EMBL" id="LUGH01000101">
    <property type="protein sequence ID" value="OBZ89336.1"/>
    <property type="molecule type" value="Genomic_DNA"/>
</dbReference>
<keyword evidence="6" id="KW-0333">Golgi apparatus</keyword>
<keyword evidence="5 9" id="KW-1133">Transmembrane helix</keyword>
<evidence type="ECO:0000256" key="8">
    <source>
        <dbReference type="ARBA" id="ARBA00046280"/>
    </source>
</evidence>